<dbReference type="PANTHER" id="PTHR12526">
    <property type="entry name" value="GLYCOSYLTRANSFERASE"/>
    <property type="match status" value="1"/>
</dbReference>
<dbReference type="GO" id="GO:0016757">
    <property type="term" value="F:glycosyltransferase activity"/>
    <property type="evidence" value="ECO:0007669"/>
    <property type="project" value="UniProtKB-KW"/>
</dbReference>
<dbReference type="Pfam" id="PF00534">
    <property type="entry name" value="Glycos_transf_1"/>
    <property type="match status" value="1"/>
</dbReference>
<dbReference type="RefSeq" id="WP_301639216.1">
    <property type="nucleotide sequence ID" value="NZ_JAUEII010000007.1"/>
</dbReference>
<sequence length="384" mass="44800">MTIVIYHEWTIDPQQGGVERMSVVLADMLSHLGHKVMFLCKNKISDITLKYPMAYLPNEKKAGINQKYISTFIKSNNIGMFINQAGLLPQSKDVSLVFKAANIPIVQVLHNSLYGLYSRINALDKLCYLPIIHPLLSNKYVKRCIVQLYKLKYHNYYRWLGRSNDYVILLSDRYKNEFIDFCHPKNLDRVRAISNPITFTVDKNNYKKEKIVLFCGRMGIQKRPFYALKIWERISKDFKDWKFIMLGDGEYLTAIRNYAEKKRISNIEILGKQNPIPYYKKSSILCLTSSYEGLPLVVLEALNYGCIPICFNTFACASEIITDGKDGILVDRDSINDYVKKLRILLEDERLRNYMKSNRFDKLSFYTPEIVIQNWNKLINEINA</sequence>
<evidence type="ECO:0000313" key="2">
    <source>
        <dbReference type="EMBL" id="MDN0048740.1"/>
    </source>
</evidence>
<dbReference type="EC" id="2.4.-.-" evidence="2"/>
<keyword evidence="2" id="KW-0328">Glycosyltransferase</keyword>
<dbReference type="InterPro" id="IPR001296">
    <property type="entry name" value="Glyco_trans_1"/>
</dbReference>
<feature type="domain" description="Glycosyl transferase family 1" evidence="1">
    <location>
        <begin position="203"/>
        <end position="358"/>
    </location>
</feature>
<gene>
    <name evidence="2" type="ORF">QVO10_04950</name>
</gene>
<evidence type="ECO:0000259" key="1">
    <source>
        <dbReference type="Pfam" id="PF00534"/>
    </source>
</evidence>
<dbReference type="SUPFAM" id="SSF53756">
    <property type="entry name" value="UDP-Glycosyltransferase/glycogen phosphorylase"/>
    <property type="match status" value="1"/>
</dbReference>
<reference evidence="2" key="1">
    <citation type="submission" date="2023-06" db="EMBL/GenBank/DDBJ databases">
        <authorList>
            <person name="Zeman M."/>
            <person name="Kubasova T."/>
            <person name="Jahodarova E."/>
            <person name="Nykrynova M."/>
            <person name="Rychlik I."/>
        </authorList>
    </citation>
    <scope>NUCLEOTIDE SEQUENCE</scope>
    <source>
        <strain evidence="2">84_SSukc20</strain>
    </source>
</reference>
<comment type="caution">
    <text evidence="2">The sequence shown here is derived from an EMBL/GenBank/DDBJ whole genome shotgun (WGS) entry which is preliminary data.</text>
</comment>
<dbReference type="Proteomes" id="UP001167871">
    <property type="component" value="Unassembled WGS sequence"/>
</dbReference>
<reference evidence="2" key="2">
    <citation type="submission" date="2024-05" db="EMBL/GenBank/DDBJ databases">
        <title>Identification and characterization of horizontal gene transfer across gut microbiota members of farm animals based on homology search.</title>
        <authorList>
            <person name="Schwarzerova J."/>
            <person name="Nykrynova M."/>
            <person name="Jureckova K."/>
            <person name="Cejkova D."/>
            <person name="Rychlik I."/>
        </authorList>
    </citation>
    <scope>NUCLEOTIDE SEQUENCE</scope>
    <source>
        <strain evidence="2">84_SSukc20</strain>
    </source>
</reference>
<dbReference type="PANTHER" id="PTHR12526:SF630">
    <property type="entry name" value="GLYCOSYLTRANSFERASE"/>
    <property type="match status" value="1"/>
</dbReference>
<keyword evidence="2" id="KW-0808">Transferase</keyword>
<dbReference type="Gene3D" id="3.40.50.2000">
    <property type="entry name" value="Glycogen Phosphorylase B"/>
    <property type="match status" value="2"/>
</dbReference>
<proteinExistence type="predicted"/>
<organism evidence="2 3">
    <name type="scientific">Bacteroides gallinaceum</name>
    <dbReference type="NCBI Taxonomy" id="1462571"/>
    <lineage>
        <taxon>Bacteria</taxon>
        <taxon>Pseudomonadati</taxon>
        <taxon>Bacteroidota</taxon>
        <taxon>Bacteroidia</taxon>
        <taxon>Bacteroidales</taxon>
        <taxon>Bacteroidaceae</taxon>
        <taxon>Bacteroides</taxon>
    </lineage>
</organism>
<protein>
    <submittedName>
        <fullName evidence="2">Glycosyltransferase</fullName>
        <ecNumber evidence="2">2.4.-.-</ecNumber>
    </submittedName>
</protein>
<name>A0ABT7X3U2_9BACE</name>
<accession>A0ABT7X3U2</accession>
<evidence type="ECO:0000313" key="3">
    <source>
        <dbReference type="Proteomes" id="UP001167871"/>
    </source>
</evidence>
<dbReference type="EMBL" id="JAUEII010000007">
    <property type="protein sequence ID" value="MDN0048740.1"/>
    <property type="molecule type" value="Genomic_DNA"/>
</dbReference>
<keyword evidence="3" id="KW-1185">Reference proteome</keyword>